<feature type="transmembrane region" description="Helical" evidence="1">
    <location>
        <begin position="41"/>
        <end position="59"/>
    </location>
</feature>
<protein>
    <submittedName>
        <fullName evidence="2">Branched-chain amino acid transporter AzlD</fullName>
    </submittedName>
</protein>
<dbReference type="Proteomes" id="UP000223709">
    <property type="component" value="Chromosome"/>
</dbReference>
<name>A0A291TAZ7_9FIRM</name>
<dbReference type="Pfam" id="PF05437">
    <property type="entry name" value="AzlD"/>
    <property type="match status" value="1"/>
</dbReference>
<organism evidence="2 3">
    <name type="scientific">Faecalibacterium prausnitzii</name>
    <dbReference type="NCBI Taxonomy" id="853"/>
    <lineage>
        <taxon>Bacteria</taxon>
        <taxon>Bacillati</taxon>
        <taxon>Bacillota</taxon>
        <taxon>Clostridia</taxon>
        <taxon>Eubacteriales</taxon>
        <taxon>Oscillospiraceae</taxon>
        <taxon>Faecalibacterium</taxon>
    </lineage>
</organism>
<proteinExistence type="predicted"/>
<evidence type="ECO:0000313" key="2">
    <source>
        <dbReference type="EMBL" id="ATL90326.1"/>
    </source>
</evidence>
<feature type="transmembrane region" description="Helical" evidence="1">
    <location>
        <begin position="7"/>
        <end position="29"/>
    </location>
</feature>
<dbReference type="AlphaFoldDB" id="A0A291TAZ7"/>
<evidence type="ECO:0000256" key="1">
    <source>
        <dbReference type="SAM" id="Phobius"/>
    </source>
</evidence>
<keyword evidence="1" id="KW-0812">Transmembrane</keyword>
<accession>A0A291TAZ7</accession>
<feature type="transmembrane region" description="Helical" evidence="1">
    <location>
        <begin position="66"/>
        <end position="85"/>
    </location>
</feature>
<feature type="transmembrane region" description="Helical" evidence="1">
    <location>
        <begin position="91"/>
        <end position="109"/>
    </location>
</feature>
<evidence type="ECO:0000313" key="3">
    <source>
        <dbReference type="Proteomes" id="UP000223709"/>
    </source>
</evidence>
<keyword evidence="1" id="KW-1133">Transmembrane helix</keyword>
<gene>
    <name evidence="2" type="ORF">CRH10_08475</name>
</gene>
<reference evidence="2 3" key="1">
    <citation type="submission" date="2017-10" db="EMBL/GenBank/DDBJ databases">
        <title>Complete Genome Sequence of Faecalibacterium prausnitzii isolated from the gut of healthy adult Indian.</title>
        <authorList>
            <person name="Bag S."/>
            <person name="Ghosh T.S."/>
            <person name="Das B."/>
        </authorList>
    </citation>
    <scope>NUCLEOTIDE SEQUENCE [LARGE SCALE GENOMIC DNA]</scope>
    <source>
        <strain evidence="2 3">Indica</strain>
    </source>
</reference>
<keyword evidence="1" id="KW-0472">Membrane</keyword>
<sequence>MTTFQMGLTIAVCTAATMLTRFLPFLIFSSKDQQPPEVVQYLGRVLPAAIFGTLILYCLKSVTPFAGSHGIPEAIAIAVTIALHWWKHQTLVSITGGTVCYVLLVQLVFA</sequence>
<dbReference type="PIRSF" id="PIRSF003203">
    <property type="entry name" value="AzlD"/>
    <property type="match status" value="1"/>
</dbReference>
<dbReference type="EMBL" id="CP023819">
    <property type="protein sequence ID" value="ATL90326.1"/>
    <property type="molecule type" value="Genomic_DNA"/>
</dbReference>
<dbReference type="InterPro" id="IPR008407">
    <property type="entry name" value="Brnchd-chn_aa_trnsp_AzlD"/>
</dbReference>
<dbReference type="RefSeq" id="WP_098924123.1">
    <property type="nucleotide sequence ID" value="NZ_CP023819.1"/>
</dbReference>